<dbReference type="CDD" id="cd00371">
    <property type="entry name" value="HMA"/>
    <property type="match status" value="1"/>
</dbReference>
<evidence type="ECO:0000259" key="1">
    <source>
        <dbReference type="Pfam" id="PF00403"/>
    </source>
</evidence>
<dbReference type="SUPFAM" id="SSF55008">
    <property type="entry name" value="HMA, heavy metal-associated domain"/>
    <property type="match status" value="1"/>
</dbReference>
<dbReference type="OrthoDB" id="9801832at2"/>
<dbReference type="InterPro" id="IPR006121">
    <property type="entry name" value="HMA_dom"/>
</dbReference>
<sequence>MEQSFELSGVHCMHCVARVKKALEPLAEKVEVTLSPAIAVLTVKEPVSTEKVNEALSKAGDYSAQPLN</sequence>
<dbReference type="Gene3D" id="3.30.70.100">
    <property type="match status" value="1"/>
</dbReference>
<protein>
    <submittedName>
        <fullName evidence="2">Copper chaperone</fullName>
    </submittedName>
</protein>
<comment type="caution">
    <text evidence="2">The sequence shown here is derived from an EMBL/GenBank/DDBJ whole genome shotgun (WGS) entry which is preliminary data.</text>
</comment>
<dbReference type="Pfam" id="PF00403">
    <property type="entry name" value="HMA"/>
    <property type="match status" value="1"/>
</dbReference>
<accession>A0A6L6YG41</accession>
<keyword evidence="3" id="KW-1185">Reference proteome</keyword>
<evidence type="ECO:0000313" key="3">
    <source>
        <dbReference type="Proteomes" id="UP000472580"/>
    </source>
</evidence>
<organism evidence="2 3">
    <name type="scientific">Parasutterella muris</name>
    <dbReference type="NCBI Taxonomy" id="2565572"/>
    <lineage>
        <taxon>Bacteria</taxon>
        <taxon>Pseudomonadati</taxon>
        <taxon>Pseudomonadota</taxon>
        <taxon>Betaproteobacteria</taxon>
        <taxon>Burkholderiales</taxon>
        <taxon>Sutterellaceae</taxon>
        <taxon>Parasutterella</taxon>
    </lineage>
</organism>
<gene>
    <name evidence="2" type="ORF">E5987_00895</name>
</gene>
<dbReference type="InterPro" id="IPR036163">
    <property type="entry name" value="HMA_dom_sf"/>
</dbReference>
<dbReference type="AlphaFoldDB" id="A0A6L6YG41"/>
<dbReference type="GO" id="GO:0046872">
    <property type="term" value="F:metal ion binding"/>
    <property type="evidence" value="ECO:0007669"/>
    <property type="project" value="InterPro"/>
</dbReference>
<feature type="domain" description="HMA" evidence="1">
    <location>
        <begin position="5"/>
        <end position="60"/>
    </location>
</feature>
<dbReference type="EMBL" id="WSRP01000002">
    <property type="protein sequence ID" value="MVX55763.1"/>
    <property type="molecule type" value="Genomic_DNA"/>
</dbReference>
<evidence type="ECO:0000313" key="2">
    <source>
        <dbReference type="EMBL" id="MVX55763.1"/>
    </source>
</evidence>
<name>A0A6L6YG41_9BURK</name>
<proteinExistence type="predicted"/>
<dbReference type="RefSeq" id="WP_160334198.1">
    <property type="nucleotide sequence ID" value="NZ_CALPCR010000004.1"/>
</dbReference>
<dbReference type="Proteomes" id="UP000472580">
    <property type="component" value="Unassembled WGS sequence"/>
</dbReference>
<reference evidence="2 3" key="1">
    <citation type="submission" date="2019-12" db="EMBL/GenBank/DDBJ databases">
        <title>Microbes associate with the intestines of laboratory mice.</title>
        <authorList>
            <person name="Navarre W."/>
            <person name="Wong E."/>
        </authorList>
    </citation>
    <scope>NUCLEOTIDE SEQUENCE [LARGE SCALE GENOMIC DNA]</scope>
    <source>
        <strain evidence="2 3">NM82_D38</strain>
    </source>
</reference>